<sequence>MHYWIPLLYSRIQWKVTACML</sequence>
<protein>
    <submittedName>
        <fullName evidence="1">Uncharacterized protein</fullName>
    </submittedName>
</protein>
<accession>A0A0E9PZJ1</accession>
<reference evidence="1" key="2">
    <citation type="journal article" date="2015" name="Fish Shellfish Immunol.">
        <title>Early steps in the European eel (Anguilla anguilla)-Vibrio vulnificus interaction in the gills: Role of the RtxA13 toxin.</title>
        <authorList>
            <person name="Callol A."/>
            <person name="Pajuelo D."/>
            <person name="Ebbesson L."/>
            <person name="Teles M."/>
            <person name="MacKenzie S."/>
            <person name="Amaro C."/>
        </authorList>
    </citation>
    <scope>NUCLEOTIDE SEQUENCE</scope>
</reference>
<reference evidence="1" key="1">
    <citation type="submission" date="2014-11" db="EMBL/GenBank/DDBJ databases">
        <authorList>
            <person name="Amaro Gonzalez C."/>
        </authorList>
    </citation>
    <scope>NUCLEOTIDE SEQUENCE</scope>
</reference>
<organism evidence="1">
    <name type="scientific">Anguilla anguilla</name>
    <name type="common">European freshwater eel</name>
    <name type="synonym">Muraena anguilla</name>
    <dbReference type="NCBI Taxonomy" id="7936"/>
    <lineage>
        <taxon>Eukaryota</taxon>
        <taxon>Metazoa</taxon>
        <taxon>Chordata</taxon>
        <taxon>Craniata</taxon>
        <taxon>Vertebrata</taxon>
        <taxon>Euteleostomi</taxon>
        <taxon>Actinopterygii</taxon>
        <taxon>Neopterygii</taxon>
        <taxon>Teleostei</taxon>
        <taxon>Anguilliformes</taxon>
        <taxon>Anguillidae</taxon>
        <taxon>Anguilla</taxon>
    </lineage>
</organism>
<evidence type="ECO:0000313" key="1">
    <source>
        <dbReference type="EMBL" id="JAH09495.1"/>
    </source>
</evidence>
<dbReference type="AlphaFoldDB" id="A0A0E9PZJ1"/>
<dbReference type="EMBL" id="GBXM01099082">
    <property type="protein sequence ID" value="JAH09495.1"/>
    <property type="molecule type" value="Transcribed_RNA"/>
</dbReference>
<proteinExistence type="predicted"/>
<name>A0A0E9PZJ1_ANGAN</name>